<dbReference type="PROSITE" id="PS50043">
    <property type="entry name" value="HTH_LUXR_2"/>
    <property type="match status" value="1"/>
</dbReference>
<comment type="similarity">
    <text evidence="1">Belongs to the sigma-70 factor family.</text>
</comment>
<gene>
    <name evidence="7" type="ORF">HM131_04655</name>
</gene>
<evidence type="ECO:0000259" key="6">
    <source>
        <dbReference type="PROSITE" id="PS50043"/>
    </source>
</evidence>
<dbReference type="InterPro" id="IPR007627">
    <property type="entry name" value="RNA_pol_sigma70_r2"/>
</dbReference>
<reference evidence="7 8" key="1">
    <citation type="submission" date="2017-04" db="EMBL/GenBank/DDBJ databases">
        <title>The whole genome sequencing and assembly of Halobacillus mangrovi strain.</title>
        <authorList>
            <person name="Lee S.-J."/>
            <person name="Park M.-K."/>
            <person name="Kim J.-Y."/>
            <person name="Lee Y.-J."/>
            <person name="Yi H."/>
            <person name="Bahn Y.-S."/>
            <person name="Kim J.F."/>
            <person name="Lee D.-W."/>
        </authorList>
    </citation>
    <scope>NUCLEOTIDE SEQUENCE [LARGE SCALE GENOMIC DNA]</scope>
    <source>
        <strain evidence="7 8">KTB 131</strain>
    </source>
</reference>
<keyword evidence="8" id="KW-1185">Reference proteome</keyword>
<name>A0A1W5ZS96_9BACI</name>
<evidence type="ECO:0000256" key="4">
    <source>
        <dbReference type="ARBA" id="ARBA00023163"/>
    </source>
</evidence>
<evidence type="ECO:0000256" key="5">
    <source>
        <dbReference type="ARBA" id="ARBA00024701"/>
    </source>
</evidence>
<comment type="function">
    <text evidence="5">Sigma factors are initiation factors that promote the attachment of RNA polymerase to specific initiation sites and are then released. Sigma-S contributes to the protection against external stress, thus playing a role in cellular fitness and survival.</text>
</comment>
<dbReference type="GO" id="GO:0003700">
    <property type="term" value="F:DNA-binding transcription factor activity"/>
    <property type="evidence" value="ECO:0007669"/>
    <property type="project" value="InterPro"/>
</dbReference>
<proteinExistence type="inferred from homology"/>
<feature type="domain" description="HTH luxR-type" evidence="6">
    <location>
        <begin position="96"/>
        <end position="156"/>
    </location>
</feature>
<dbReference type="PROSITE" id="PS00622">
    <property type="entry name" value="HTH_LUXR_1"/>
    <property type="match status" value="1"/>
</dbReference>
<dbReference type="RefSeq" id="WP_085028435.1">
    <property type="nucleotide sequence ID" value="NZ_CP020772.1"/>
</dbReference>
<dbReference type="OrthoDB" id="2968094at2"/>
<protein>
    <recommendedName>
        <fullName evidence="2">RNA polymerase sigma factor SigS</fullName>
    </recommendedName>
</protein>
<dbReference type="EMBL" id="CP020772">
    <property type="protein sequence ID" value="ARI76168.1"/>
    <property type="molecule type" value="Genomic_DNA"/>
</dbReference>
<evidence type="ECO:0000256" key="1">
    <source>
        <dbReference type="ARBA" id="ARBA00007788"/>
    </source>
</evidence>
<organism evidence="7 8">
    <name type="scientific">Halobacillus mangrovi</name>
    <dbReference type="NCBI Taxonomy" id="402384"/>
    <lineage>
        <taxon>Bacteria</taxon>
        <taxon>Bacillati</taxon>
        <taxon>Bacillota</taxon>
        <taxon>Bacilli</taxon>
        <taxon>Bacillales</taxon>
        <taxon>Bacillaceae</taxon>
        <taxon>Halobacillus</taxon>
    </lineage>
</organism>
<dbReference type="AlphaFoldDB" id="A0A1W5ZS96"/>
<keyword evidence="3" id="KW-0805">Transcription regulation</keyword>
<accession>A0A1W5ZS96</accession>
<dbReference type="GO" id="GO:0006352">
    <property type="term" value="P:DNA-templated transcription initiation"/>
    <property type="evidence" value="ECO:0007669"/>
    <property type="project" value="InterPro"/>
</dbReference>
<dbReference type="InterPro" id="IPR014284">
    <property type="entry name" value="RNA_pol_sigma-70_dom"/>
</dbReference>
<dbReference type="Pfam" id="PF00196">
    <property type="entry name" value="GerE"/>
    <property type="match status" value="1"/>
</dbReference>
<evidence type="ECO:0000256" key="3">
    <source>
        <dbReference type="ARBA" id="ARBA00023015"/>
    </source>
</evidence>
<dbReference type="Gene3D" id="1.10.10.10">
    <property type="entry name" value="Winged helix-like DNA-binding domain superfamily/Winged helix DNA-binding domain"/>
    <property type="match status" value="1"/>
</dbReference>
<dbReference type="InterPro" id="IPR036388">
    <property type="entry name" value="WH-like_DNA-bd_sf"/>
</dbReference>
<evidence type="ECO:0000256" key="2">
    <source>
        <dbReference type="ARBA" id="ARBA00021245"/>
    </source>
</evidence>
<dbReference type="KEGG" id="hmn:HM131_04655"/>
<dbReference type="GO" id="GO:0003677">
    <property type="term" value="F:DNA binding"/>
    <property type="evidence" value="ECO:0007669"/>
    <property type="project" value="InterPro"/>
</dbReference>
<dbReference type="InterPro" id="IPR013325">
    <property type="entry name" value="RNA_pol_sigma_r2"/>
</dbReference>
<keyword evidence="4" id="KW-0804">Transcription</keyword>
<evidence type="ECO:0000313" key="8">
    <source>
        <dbReference type="Proteomes" id="UP000192527"/>
    </source>
</evidence>
<dbReference type="PRINTS" id="PR00038">
    <property type="entry name" value="HTHLUXR"/>
</dbReference>
<dbReference type="NCBIfam" id="TIGR02937">
    <property type="entry name" value="sigma70-ECF"/>
    <property type="match status" value="1"/>
</dbReference>
<sequence length="161" mass="19376">MKTNRSFQDHTLLIYSTLHKLNIPEPFDDYYQEAYLVYQRSVRTYNPSRAKFTTYFVHKLNHHMRGLLKKEQSYKSVFFLTPPSDETLHEQSLLYDLEYHSNLTPQEKTIFSLTYQGFTVKEIAHKMKVSESTIKRRRKNIKEKTQELLFMAEENREIESL</sequence>
<dbReference type="Proteomes" id="UP000192527">
    <property type="component" value="Chromosome"/>
</dbReference>
<dbReference type="CDD" id="cd06170">
    <property type="entry name" value="LuxR_C_like"/>
    <property type="match status" value="1"/>
</dbReference>
<dbReference type="InterPro" id="IPR000792">
    <property type="entry name" value="Tscrpt_reg_LuxR_C"/>
</dbReference>
<evidence type="ECO:0000313" key="7">
    <source>
        <dbReference type="EMBL" id="ARI76168.1"/>
    </source>
</evidence>
<dbReference type="SUPFAM" id="SSF88946">
    <property type="entry name" value="Sigma2 domain of RNA polymerase sigma factors"/>
    <property type="match status" value="1"/>
</dbReference>
<dbReference type="STRING" id="402384.HM131_04655"/>
<dbReference type="SMART" id="SM00421">
    <property type="entry name" value="HTH_LUXR"/>
    <property type="match status" value="1"/>
</dbReference>
<dbReference type="Pfam" id="PF04542">
    <property type="entry name" value="Sigma70_r2"/>
    <property type="match status" value="1"/>
</dbReference>
<dbReference type="InterPro" id="IPR016032">
    <property type="entry name" value="Sig_transdc_resp-reg_C-effctor"/>
</dbReference>
<dbReference type="SUPFAM" id="SSF46894">
    <property type="entry name" value="C-terminal effector domain of the bipartite response regulators"/>
    <property type="match status" value="1"/>
</dbReference>